<evidence type="ECO:0000313" key="7">
    <source>
        <dbReference type="Proteomes" id="UP000198424"/>
    </source>
</evidence>
<evidence type="ECO:0000313" key="6">
    <source>
        <dbReference type="Proteomes" id="UP000028712"/>
    </source>
</evidence>
<accession>A0A086AM36</accession>
<dbReference type="PANTHER" id="PTHR44858:SF1">
    <property type="entry name" value="UDP-N-ACETYLGLUCOSAMINE--PEPTIDE N-ACETYLGLUCOSAMINYLTRANSFERASE SPINDLY-RELATED"/>
    <property type="match status" value="1"/>
</dbReference>
<organism evidence="4 6">
    <name type="scientific">Flavobacterium hydatis</name>
    <name type="common">Cytophaga aquatilis</name>
    <dbReference type="NCBI Taxonomy" id="991"/>
    <lineage>
        <taxon>Bacteria</taxon>
        <taxon>Pseudomonadati</taxon>
        <taxon>Bacteroidota</taxon>
        <taxon>Flavobacteriia</taxon>
        <taxon>Flavobacteriales</taxon>
        <taxon>Flavobacteriaceae</taxon>
        <taxon>Flavobacterium</taxon>
    </lineage>
</organism>
<keyword evidence="1" id="KW-0677">Repeat</keyword>
<dbReference type="InterPro" id="IPR050498">
    <property type="entry name" value="Ycf3"/>
</dbReference>
<dbReference type="GO" id="GO:0046813">
    <property type="term" value="P:receptor-mediated virion attachment to host cell"/>
    <property type="evidence" value="ECO:0007669"/>
    <property type="project" value="TreeGrafter"/>
</dbReference>
<name>A0A086AM36_FLAHY</name>
<feature type="repeat" description="TPR" evidence="3">
    <location>
        <begin position="250"/>
        <end position="283"/>
    </location>
</feature>
<dbReference type="InterPro" id="IPR011990">
    <property type="entry name" value="TPR-like_helical_dom_sf"/>
</dbReference>
<evidence type="ECO:0000256" key="2">
    <source>
        <dbReference type="ARBA" id="ARBA00022803"/>
    </source>
</evidence>
<reference evidence="4 6" key="1">
    <citation type="submission" date="2014-07" db="EMBL/GenBank/DDBJ databases">
        <title>Genome of Flavobacterium hydatis DSM 2063.</title>
        <authorList>
            <person name="Pipes S.E."/>
            <person name="Stropko S.J."/>
            <person name="Newman J.D."/>
        </authorList>
    </citation>
    <scope>NUCLEOTIDE SEQUENCE [LARGE SCALE GENOMIC DNA]</scope>
    <source>
        <strain evidence="4 6">DSM 2063</strain>
    </source>
</reference>
<evidence type="ECO:0000313" key="4">
    <source>
        <dbReference type="EMBL" id="KFF17750.1"/>
    </source>
</evidence>
<dbReference type="eggNOG" id="COG0457">
    <property type="taxonomic scope" value="Bacteria"/>
</dbReference>
<reference evidence="5 7" key="2">
    <citation type="submission" date="2016-11" db="EMBL/GenBank/DDBJ databases">
        <title>Whole genomes of Flavobacteriaceae.</title>
        <authorList>
            <person name="Stine C."/>
            <person name="Li C."/>
            <person name="Tadesse D."/>
        </authorList>
    </citation>
    <scope>NUCLEOTIDE SEQUENCE [LARGE SCALE GENOMIC DNA]</scope>
    <source>
        <strain evidence="5 7">ATCC 29551</strain>
    </source>
</reference>
<dbReference type="Proteomes" id="UP000028712">
    <property type="component" value="Unassembled WGS sequence"/>
</dbReference>
<dbReference type="GO" id="GO:0009279">
    <property type="term" value="C:cell outer membrane"/>
    <property type="evidence" value="ECO:0007669"/>
    <property type="project" value="TreeGrafter"/>
</dbReference>
<dbReference type="SUPFAM" id="SSF48452">
    <property type="entry name" value="TPR-like"/>
    <property type="match status" value="1"/>
</dbReference>
<comment type="caution">
    <text evidence="4">The sequence shown here is derived from an EMBL/GenBank/DDBJ whole genome shotgun (WGS) entry which is preliminary data.</text>
</comment>
<dbReference type="STRING" id="991.IW20_07205"/>
<evidence type="ECO:0000256" key="3">
    <source>
        <dbReference type="PROSITE-ProRule" id="PRU00339"/>
    </source>
</evidence>
<dbReference type="Proteomes" id="UP000198424">
    <property type="component" value="Unassembled WGS sequence"/>
</dbReference>
<dbReference type="InterPro" id="IPR019734">
    <property type="entry name" value="TPR_rpt"/>
</dbReference>
<feature type="repeat" description="TPR" evidence="3">
    <location>
        <begin position="211"/>
        <end position="244"/>
    </location>
</feature>
<evidence type="ECO:0000256" key="1">
    <source>
        <dbReference type="ARBA" id="ARBA00022737"/>
    </source>
</evidence>
<dbReference type="SMART" id="SM00028">
    <property type="entry name" value="TPR"/>
    <property type="match status" value="3"/>
</dbReference>
<dbReference type="Pfam" id="PF07719">
    <property type="entry name" value="TPR_2"/>
    <property type="match status" value="1"/>
</dbReference>
<protein>
    <submittedName>
        <fullName evidence="4">Uncharacterized protein</fullName>
    </submittedName>
</protein>
<gene>
    <name evidence="5" type="ORF">B0A62_13295</name>
    <name evidence="4" type="ORF">IW20_07205</name>
</gene>
<keyword evidence="2 3" id="KW-0802">TPR repeat</keyword>
<proteinExistence type="predicted"/>
<dbReference type="Gene3D" id="1.25.40.10">
    <property type="entry name" value="Tetratricopeptide repeat domain"/>
    <property type="match status" value="1"/>
</dbReference>
<dbReference type="Pfam" id="PF13174">
    <property type="entry name" value="TPR_6"/>
    <property type="match status" value="1"/>
</dbReference>
<dbReference type="PANTHER" id="PTHR44858">
    <property type="entry name" value="TETRATRICOPEPTIDE REPEAT PROTEIN 6"/>
    <property type="match status" value="1"/>
</dbReference>
<dbReference type="InterPro" id="IPR013105">
    <property type="entry name" value="TPR_2"/>
</dbReference>
<dbReference type="OrthoDB" id="965869at2"/>
<dbReference type="AlphaFoldDB" id="A0A086AM36"/>
<sequence>MKNHILLFSIFIIGNFSFAQIVYESPLGFSLNFDNTWKRLPKEVMQQKMKDVKNLLEYRSDVHFEACYQKIGNADMDYPYIFFKNIYGTTTDEDEIKKIQEYYTNQSEIDKAIQNVTNGNFGFELKIGQNYYDKVNKILIITYDAGISIKGNLVGIFAYYFGKNATLATYCYSYKDEFKYDQKEFLDIIYSIKDKGMKISLNEYLKNHDVAIKYFNDGKIQSDAGNKQEAIKLYSKAIENYPIEDNYMISEAYYNRALNKRHLNNFKEAINDYTLAIKLRPDYYKAYNNRGYVKLLMEDYLGAITDFTMTIKYDNSNTDFSNMAFGNRGIAKISLGQDGCSDLKKAIELGNKNVIKVFSEYCK</sequence>
<evidence type="ECO:0000313" key="5">
    <source>
        <dbReference type="EMBL" id="OXA93716.1"/>
    </source>
</evidence>
<dbReference type="RefSeq" id="WP_035620317.1">
    <property type="nucleotide sequence ID" value="NZ_JBEWQG010000002.1"/>
</dbReference>
<dbReference type="PROSITE" id="PS50005">
    <property type="entry name" value="TPR"/>
    <property type="match status" value="2"/>
</dbReference>
<keyword evidence="7" id="KW-1185">Reference proteome</keyword>
<dbReference type="EMBL" id="MUGY01000013">
    <property type="protein sequence ID" value="OXA93716.1"/>
    <property type="molecule type" value="Genomic_DNA"/>
</dbReference>
<dbReference type="EMBL" id="JPRM01000008">
    <property type="protein sequence ID" value="KFF17750.1"/>
    <property type="molecule type" value="Genomic_DNA"/>
</dbReference>